<dbReference type="InterPro" id="IPR005135">
    <property type="entry name" value="Endo/exonuclease/phosphatase"/>
</dbReference>
<accession>A0ABT3GMI2</accession>
<feature type="domain" description="Endonuclease/exonuclease/phosphatase" evidence="2">
    <location>
        <begin position="109"/>
        <end position="340"/>
    </location>
</feature>
<dbReference type="GO" id="GO:0004519">
    <property type="term" value="F:endonuclease activity"/>
    <property type="evidence" value="ECO:0007669"/>
    <property type="project" value="UniProtKB-KW"/>
</dbReference>
<dbReference type="Gene3D" id="3.60.10.10">
    <property type="entry name" value="Endonuclease/exonuclease/phosphatase"/>
    <property type="match status" value="1"/>
</dbReference>
<protein>
    <submittedName>
        <fullName evidence="3">Endonuclease/exonuclease/phosphatase family protein</fullName>
    </submittedName>
</protein>
<dbReference type="RefSeq" id="WP_264488827.1">
    <property type="nucleotide sequence ID" value="NZ_JAPDDT010000009.1"/>
</dbReference>
<dbReference type="PANTHER" id="PTHR14859:SF15">
    <property type="entry name" value="ENDONUCLEASE_EXONUCLEASE_PHOSPHATASE DOMAIN-CONTAINING PROTEIN"/>
    <property type="match status" value="1"/>
</dbReference>
<dbReference type="EMBL" id="JAPDDT010000009">
    <property type="protein sequence ID" value="MCW1924718.1"/>
    <property type="molecule type" value="Genomic_DNA"/>
</dbReference>
<feature type="compositionally biased region" description="Pro residues" evidence="1">
    <location>
        <begin position="38"/>
        <end position="54"/>
    </location>
</feature>
<keyword evidence="3" id="KW-0378">Hydrolase</keyword>
<keyword evidence="3" id="KW-0255">Endonuclease</keyword>
<dbReference type="InterPro" id="IPR036691">
    <property type="entry name" value="Endo/exonu/phosph_ase_sf"/>
</dbReference>
<dbReference type="PROSITE" id="PS51257">
    <property type="entry name" value="PROKAR_LIPOPROTEIN"/>
    <property type="match status" value="1"/>
</dbReference>
<dbReference type="PANTHER" id="PTHR14859">
    <property type="entry name" value="CALCOFLUOR WHITE HYPERSENSITIVE PROTEIN PRECURSOR"/>
    <property type="match status" value="1"/>
</dbReference>
<keyword evidence="4" id="KW-1185">Reference proteome</keyword>
<dbReference type="Pfam" id="PF03372">
    <property type="entry name" value="Exo_endo_phos"/>
    <property type="match status" value="1"/>
</dbReference>
<feature type="region of interest" description="Disordered" evidence="1">
    <location>
        <begin position="32"/>
        <end position="54"/>
    </location>
</feature>
<evidence type="ECO:0000259" key="2">
    <source>
        <dbReference type="Pfam" id="PF03372"/>
    </source>
</evidence>
<gene>
    <name evidence="3" type="ORF">OKA05_19285</name>
</gene>
<dbReference type="Proteomes" id="UP001320876">
    <property type="component" value="Unassembled WGS sequence"/>
</dbReference>
<evidence type="ECO:0000256" key="1">
    <source>
        <dbReference type="SAM" id="MobiDB-lite"/>
    </source>
</evidence>
<keyword evidence="3" id="KW-0540">Nuclease</keyword>
<dbReference type="InterPro" id="IPR051916">
    <property type="entry name" value="GPI-anchor_lipid_remodeler"/>
</dbReference>
<proteinExistence type="predicted"/>
<dbReference type="SUPFAM" id="SSF56219">
    <property type="entry name" value="DNase I-like"/>
    <property type="match status" value="1"/>
</dbReference>
<organism evidence="3 4">
    <name type="scientific">Luteolibacter arcticus</name>
    <dbReference type="NCBI Taxonomy" id="1581411"/>
    <lineage>
        <taxon>Bacteria</taxon>
        <taxon>Pseudomonadati</taxon>
        <taxon>Verrucomicrobiota</taxon>
        <taxon>Verrucomicrobiia</taxon>
        <taxon>Verrucomicrobiales</taxon>
        <taxon>Verrucomicrobiaceae</taxon>
        <taxon>Luteolibacter</taxon>
    </lineage>
</organism>
<name>A0ABT3GMI2_9BACT</name>
<evidence type="ECO:0000313" key="3">
    <source>
        <dbReference type="EMBL" id="MCW1924718.1"/>
    </source>
</evidence>
<comment type="caution">
    <text evidence="3">The sequence shown here is derived from an EMBL/GenBank/DDBJ whole genome shotgun (WGS) entry which is preliminary data.</text>
</comment>
<reference evidence="3 4" key="1">
    <citation type="submission" date="2022-10" db="EMBL/GenBank/DDBJ databases">
        <title>Luteolibacter arcticus strain CCTCC AB 2014275, whole genome shotgun sequencing project.</title>
        <authorList>
            <person name="Zhao G."/>
            <person name="Shen L."/>
        </authorList>
    </citation>
    <scope>NUCLEOTIDE SEQUENCE [LARGE SCALE GENOMIC DNA]</scope>
    <source>
        <strain evidence="3 4">CCTCC AB 2014275</strain>
    </source>
</reference>
<sequence>MKFHERLFQIAPGLLGAFFFSLVGCEKKDQAGDWAAQAPPPPAEAPAKPAPKPVAPARVAKSADTPFTDVAAIEQGTVRFVVFNVENWLTMDSYVDGQSQQGRPKPEKERLAVAKVLAGQKPDILGVSEIGTEEDVKDLQGYLERAGHPMAHFYLTGGADPVRSLAILSRFPIGATALHENLTYRSMKREYDMQRGILDASIATPSGTYRFLGVHLKSKRDSQDGDQEEMRLNEAHLFRREIDAVFRDDPKARLVVYGDFNDTRNSPAVKAIRGAGNSPRSLQMIALKDSRGEYWTHYWDYQDLYSRIDYVMVSDALRRSVEWDRCKIVDDPEVATASDHRPLLVILK</sequence>
<evidence type="ECO:0000313" key="4">
    <source>
        <dbReference type="Proteomes" id="UP001320876"/>
    </source>
</evidence>